<sequence>MTGGVTNLSTFNATFSGPLDDVRVLDLSRLVAGNMLSAYLADFGADVIKIERPDKGDDLRHWRENGHDIYWKVYGRNKRSVVLDLKSAEGLADFKTLVATSQILIENFVPGGIEKMGVGPDVLHDINPALVIVRVSGWGQTGSYRTKPGFGTLVEAMSGFAHLNGFPDKPPALPPLALADMIAGIYGAAGVLTALRVAERTGQGQTVDLSLFEPIFSMIASEAAKYQATGEVSMRSGNQSSHTAPRNLYLCSDGKYVSMSGSMQSMAMRIFDTINRQDLKTDPRFSDNDARVKNREALDEIIGHFIGERTQAENLEIFEAAGVTVGPVFSVADLIDHPYVTSRQAIVALDDQELGALPMHNIIPRLDKTPGGFRRPAPKLGEHTDEILRALREDKRQSG</sequence>
<reference evidence="2 3" key="1">
    <citation type="submission" date="2020-11" db="EMBL/GenBank/DDBJ databases">
        <title>Algicoccus daihaiensis sp.nov., isolated from Daihai Lake in Inner Mongolia.</title>
        <authorList>
            <person name="Kai J."/>
        </authorList>
    </citation>
    <scope>NUCLEOTIDE SEQUENCE [LARGE SCALE GENOMIC DNA]</scope>
    <source>
        <strain evidence="3">f23</strain>
    </source>
</reference>
<name>A0ABY4AGT6_9BURK</name>
<dbReference type="PANTHER" id="PTHR48207">
    <property type="entry name" value="SUCCINATE--HYDROXYMETHYLGLUTARATE COA-TRANSFERASE"/>
    <property type="match status" value="1"/>
</dbReference>
<dbReference type="InterPro" id="IPR023606">
    <property type="entry name" value="CoA-Trfase_III_dom_1_sf"/>
</dbReference>
<dbReference type="SUPFAM" id="SSF89796">
    <property type="entry name" value="CoA-transferase family III (CaiB/BaiF)"/>
    <property type="match status" value="1"/>
</dbReference>
<gene>
    <name evidence="2" type="ORF">DHf2319_08450</name>
</gene>
<dbReference type="InterPro" id="IPR050483">
    <property type="entry name" value="CoA-transferase_III_domain"/>
</dbReference>
<evidence type="ECO:0000256" key="1">
    <source>
        <dbReference type="ARBA" id="ARBA00022679"/>
    </source>
</evidence>
<dbReference type="Proteomes" id="UP000831607">
    <property type="component" value="Chromosome"/>
</dbReference>
<dbReference type="InterPro" id="IPR044855">
    <property type="entry name" value="CoA-Trfase_III_dom3_sf"/>
</dbReference>
<dbReference type="Gene3D" id="3.30.1540.10">
    <property type="entry name" value="formyl-coa transferase, domain 3"/>
    <property type="match status" value="1"/>
</dbReference>
<keyword evidence="1 2" id="KW-0808">Transferase</keyword>
<proteinExistence type="predicted"/>
<dbReference type="GO" id="GO:0016740">
    <property type="term" value="F:transferase activity"/>
    <property type="evidence" value="ECO:0007669"/>
    <property type="project" value="UniProtKB-KW"/>
</dbReference>
<evidence type="ECO:0000313" key="3">
    <source>
        <dbReference type="Proteomes" id="UP000831607"/>
    </source>
</evidence>
<dbReference type="Gene3D" id="3.40.50.10540">
    <property type="entry name" value="Crotonobetainyl-coa:carnitine coa-transferase, domain 1"/>
    <property type="match status" value="1"/>
</dbReference>
<keyword evidence="3" id="KW-1185">Reference proteome</keyword>
<protein>
    <submittedName>
        <fullName evidence="2">CoA transferase</fullName>
    </submittedName>
</protein>
<dbReference type="PANTHER" id="PTHR48207:SF3">
    <property type="entry name" value="SUCCINATE--HYDROXYMETHYLGLUTARATE COA-TRANSFERASE"/>
    <property type="match status" value="1"/>
</dbReference>
<dbReference type="Pfam" id="PF02515">
    <property type="entry name" value="CoA_transf_3"/>
    <property type="match status" value="1"/>
</dbReference>
<accession>A0ABY4AGT6</accession>
<dbReference type="EMBL" id="CP063982">
    <property type="protein sequence ID" value="UOD49506.1"/>
    <property type="molecule type" value="Genomic_DNA"/>
</dbReference>
<dbReference type="InterPro" id="IPR003673">
    <property type="entry name" value="CoA-Trfase_fam_III"/>
</dbReference>
<evidence type="ECO:0000313" key="2">
    <source>
        <dbReference type="EMBL" id="UOD49506.1"/>
    </source>
</evidence>
<organism evidence="2 3">
    <name type="scientific">Orrella daihaiensis</name>
    <dbReference type="NCBI Taxonomy" id="2782176"/>
    <lineage>
        <taxon>Bacteria</taxon>
        <taxon>Pseudomonadati</taxon>
        <taxon>Pseudomonadota</taxon>
        <taxon>Betaproteobacteria</taxon>
        <taxon>Burkholderiales</taxon>
        <taxon>Alcaligenaceae</taxon>
        <taxon>Orrella</taxon>
    </lineage>
</organism>